<evidence type="ECO:0000256" key="4">
    <source>
        <dbReference type="ARBA" id="ARBA00022679"/>
    </source>
</evidence>
<feature type="transmembrane region" description="Helical" evidence="9">
    <location>
        <begin position="297"/>
        <end position="315"/>
    </location>
</feature>
<feature type="transmembrane region" description="Helical" evidence="9">
    <location>
        <begin position="132"/>
        <end position="151"/>
    </location>
</feature>
<evidence type="ECO:0000256" key="8">
    <source>
        <dbReference type="ARBA" id="ARBA00023012"/>
    </source>
</evidence>
<organism evidence="12 13">
    <name type="scientific">Microlunatus aurantiacus</name>
    <dbReference type="NCBI Taxonomy" id="446786"/>
    <lineage>
        <taxon>Bacteria</taxon>
        <taxon>Bacillati</taxon>
        <taxon>Actinomycetota</taxon>
        <taxon>Actinomycetes</taxon>
        <taxon>Propionibacteriales</taxon>
        <taxon>Propionibacteriaceae</taxon>
        <taxon>Microlunatus</taxon>
    </lineage>
</organism>
<dbReference type="PANTHER" id="PTHR24421">
    <property type="entry name" value="NITRATE/NITRITE SENSOR PROTEIN NARX-RELATED"/>
    <property type="match status" value="1"/>
</dbReference>
<sequence>MRTSTRVWLAAATAVAGLGLVVVGLAVGLPWRLTDFVLGRVIRVIMALAGAGILIAAALPGGPRRTAVRATTGLLGVTVLVYPTTLSLSAAEIGGPVISVLAAAGHVIPLVSIQLLPVLAGQQVTGRSRRGWLTMIIGVAVLGTIATALALNDASGSSVLAVGGTVLWLGSFLLAPFATWSSVRGTSGDVRRRAIVAALSSVVPVVIIAWCMTLGAAAQAQGLSTDASVTALMVGFSLGTTVTAALALAATGSEGSWLLRTPVIVRLLAVLLVAATTLLATGVALAATEAGLGSQPALVIGIALTVVVGLASASLHGWAARAVDPGAEVVEELRALGDIADGEQRHSVQQVLRRLVTDPGLTLLVRADDGVWVDSSGMAVDPPASGVRLAGPPEAARAVAVGSQPEAAGRLRRLGDCSRLLDAAVLEATVQRAHARAADAARTERIRLSQDLHDGLQGRLLGIALNLQLSGHDVDDPAARLLVEQTVESLRDAVDDVRSLAGGRLPSTLVAGGLRRALTDLVRPLAAAVDLRVPDRRFAPEIEATSYFVVSEAVSNAIKHGQARQVRVLVQEDGSDRLLIMVSDDGAGGADPRLGSGLRGLAERVAASGGLLVVRDAAPTGTVVEASLPCGS</sequence>
<evidence type="ECO:0000256" key="5">
    <source>
        <dbReference type="ARBA" id="ARBA00022741"/>
    </source>
</evidence>
<keyword evidence="13" id="KW-1185">Reference proteome</keyword>
<keyword evidence="6" id="KW-0418">Kinase</keyword>
<evidence type="ECO:0000259" key="11">
    <source>
        <dbReference type="Pfam" id="PF07730"/>
    </source>
</evidence>
<dbReference type="SUPFAM" id="SSF55874">
    <property type="entry name" value="ATPase domain of HSP90 chaperone/DNA topoisomerase II/histidine kinase"/>
    <property type="match status" value="1"/>
</dbReference>
<dbReference type="Pfam" id="PF07730">
    <property type="entry name" value="HisKA_3"/>
    <property type="match status" value="1"/>
</dbReference>
<proteinExistence type="predicted"/>
<reference evidence="13" key="1">
    <citation type="journal article" date="2019" name="Int. J. Syst. Evol. Microbiol.">
        <title>The Global Catalogue of Microorganisms (GCM) 10K type strain sequencing project: providing services to taxonomists for standard genome sequencing and annotation.</title>
        <authorList>
            <consortium name="The Broad Institute Genomics Platform"/>
            <consortium name="The Broad Institute Genome Sequencing Center for Infectious Disease"/>
            <person name="Wu L."/>
            <person name="Ma J."/>
        </authorList>
    </citation>
    <scope>NUCLEOTIDE SEQUENCE [LARGE SCALE GENOMIC DNA]</scope>
    <source>
        <strain evidence="13">JCM 16548</strain>
    </source>
</reference>
<feature type="transmembrane region" description="Helical" evidence="9">
    <location>
        <begin position="157"/>
        <end position="183"/>
    </location>
</feature>
<evidence type="ECO:0000256" key="3">
    <source>
        <dbReference type="ARBA" id="ARBA00022553"/>
    </source>
</evidence>
<dbReference type="Gene3D" id="3.30.565.10">
    <property type="entry name" value="Histidine kinase-like ATPase, C-terminal domain"/>
    <property type="match status" value="1"/>
</dbReference>
<dbReference type="RefSeq" id="WP_344811590.1">
    <property type="nucleotide sequence ID" value="NZ_BAAAYX010000003.1"/>
</dbReference>
<dbReference type="InterPro" id="IPR036890">
    <property type="entry name" value="HATPase_C_sf"/>
</dbReference>
<dbReference type="InterPro" id="IPR011712">
    <property type="entry name" value="Sig_transdc_His_kin_sub3_dim/P"/>
</dbReference>
<feature type="transmembrane region" description="Helical" evidence="9">
    <location>
        <begin position="97"/>
        <end position="120"/>
    </location>
</feature>
<evidence type="ECO:0000313" key="12">
    <source>
        <dbReference type="EMBL" id="GAA3698764.1"/>
    </source>
</evidence>
<evidence type="ECO:0000256" key="2">
    <source>
        <dbReference type="ARBA" id="ARBA00012438"/>
    </source>
</evidence>
<feature type="transmembrane region" description="Helical" evidence="9">
    <location>
        <begin position="195"/>
        <end position="217"/>
    </location>
</feature>
<dbReference type="EC" id="2.7.13.3" evidence="2"/>
<feature type="domain" description="Histidine kinase/HSP90-like ATPase" evidence="10">
    <location>
        <begin position="548"/>
        <end position="628"/>
    </location>
</feature>
<comment type="catalytic activity">
    <reaction evidence="1">
        <text>ATP + protein L-histidine = ADP + protein N-phospho-L-histidine.</text>
        <dbReference type="EC" id="2.7.13.3"/>
    </reaction>
</comment>
<dbReference type="EMBL" id="BAAAYX010000003">
    <property type="protein sequence ID" value="GAA3698764.1"/>
    <property type="molecule type" value="Genomic_DNA"/>
</dbReference>
<feature type="domain" description="Signal transduction histidine kinase subgroup 3 dimerisation and phosphoacceptor" evidence="11">
    <location>
        <begin position="444"/>
        <end position="503"/>
    </location>
</feature>
<gene>
    <name evidence="12" type="ORF">GCM10022204_13980</name>
</gene>
<keyword evidence="9" id="KW-1133">Transmembrane helix</keyword>
<keyword evidence="4" id="KW-0808">Transferase</keyword>
<feature type="transmembrane region" description="Helical" evidence="9">
    <location>
        <begin position="263"/>
        <end position="285"/>
    </location>
</feature>
<dbReference type="CDD" id="cd16917">
    <property type="entry name" value="HATPase_UhpB-NarQ-NarX-like"/>
    <property type="match status" value="1"/>
</dbReference>
<dbReference type="Proteomes" id="UP001500051">
    <property type="component" value="Unassembled WGS sequence"/>
</dbReference>
<evidence type="ECO:0000313" key="13">
    <source>
        <dbReference type="Proteomes" id="UP001500051"/>
    </source>
</evidence>
<keyword evidence="7" id="KW-0067">ATP-binding</keyword>
<dbReference type="InterPro" id="IPR003594">
    <property type="entry name" value="HATPase_dom"/>
</dbReference>
<evidence type="ECO:0000256" key="6">
    <source>
        <dbReference type="ARBA" id="ARBA00022777"/>
    </source>
</evidence>
<keyword evidence="9" id="KW-0472">Membrane</keyword>
<evidence type="ECO:0000256" key="7">
    <source>
        <dbReference type="ARBA" id="ARBA00022840"/>
    </source>
</evidence>
<feature type="transmembrane region" description="Helical" evidence="9">
    <location>
        <begin position="229"/>
        <end position="251"/>
    </location>
</feature>
<feature type="transmembrane region" description="Helical" evidence="9">
    <location>
        <begin position="41"/>
        <end position="59"/>
    </location>
</feature>
<keyword evidence="9" id="KW-0812">Transmembrane</keyword>
<protein>
    <recommendedName>
        <fullName evidence="2">histidine kinase</fullName>
        <ecNumber evidence="2">2.7.13.3</ecNumber>
    </recommendedName>
</protein>
<feature type="transmembrane region" description="Helical" evidence="9">
    <location>
        <begin position="7"/>
        <end position="29"/>
    </location>
</feature>
<dbReference type="Gene3D" id="1.20.5.1930">
    <property type="match status" value="1"/>
</dbReference>
<evidence type="ECO:0000256" key="1">
    <source>
        <dbReference type="ARBA" id="ARBA00000085"/>
    </source>
</evidence>
<keyword evidence="5" id="KW-0547">Nucleotide-binding</keyword>
<accession>A0ABP7CZS1</accession>
<keyword evidence="3" id="KW-0597">Phosphoprotein</keyword>
<name>A0ABP7CZS1_9ACTN</name>
<comment type="caution">
    <text evidence="12">The sequence shown here is derived from an EMBL/GenBank/DDBJ whole genome shotgun (WGS) entry which is preliminary data.</text>
</comment>
<dbReference type="Pfam" id="PF02518">
    <property type="entry name" value="HATPase_c"/>
    <property type="match status" value="1"/>
</dbReference>
<feature type="transmembrane region" description="Helical" evidence="9">
    <location>
        <begin position="71"/>
        <end position="91"/>
    </location>
</feature>
<evidence type="ECO:0000259" key="10">
    <source>
        <dbReference type="Pfam" id="PF02518"/>
    </source>
</evidence>
<evidence type="ECO:0000256" key="9">
    <source>
        <dbReference type="SAM" id="Phobius"/>
    </source>
</evidence>
<dbReference type="InterPro" id="IPR050482">
    <property type="entry name" value="Sensor_HK_TwoCompSys"/>
</dbReference>
<keyword evidence="8" id="KW-0902">Two-component regulatory system</keyword>
<dbReference type="PANTHER" id="PTHR24421:SF10">
    <property type="entry name" value="NITRATE_NITRITE SENSOR PROTEIN NARQ"/>
    <property type="match status" value="1"/>
</dbReference>